<dbReference type="Proteomes" id="UP000499080">
    <property type="component" value="Unassembled WGS sequence"/>
</dbReference>
<name>A0A4Y2IBU5_ARAVE</name>
<dbReference type="AlphaFoldDB" id="A0A4Y2IBU5"/>
<gene>
    <name evidence="1" type="ORF">AVEN_195316_1</name>
</gene>
<keyword evidence="2" id="KW-1185">Reference proteome</keyword>
<evidence type="ECO:0000313" key="1">
    <source>
        <dbReference type="EMBL" id="GBM75010.1"/>
    </source>
</evidence>
<organism evidence="1 2">
    <name type="scientific">Araneus ventricosus</name>
    <name type="common">Orbweaver spider</name>
    <name type="synonym">Epeira ventricosa</name>
    <dbReference type="NCBI Taxonomy" id="182803"/>
    <lineage>
        <taxon>Eukaryota</taxon>
        <taxon>Metazoa</taxon>
        <taxon>Ecdysozoa</taxon>
        <taxon>Arthropoda</taxon>
        <taxon>Chelicerata</taxon>
        <taxon>Arachnida</taxon>
        <taxon>Araneae</taxon>
        <taxon>Araneomorphae</taxon>
        <taxon>Entelegynae</taxon>
        <taxon>Araneoidea</taxon>
        <taxon>Araneidae</taxon>
        <taxon>Araneus</taxon>
    </lineage>
</organism>
<protein>
    <submittedName>
        <fullName evidence="1">Uncharacterized protein</fullName>
    </submittedName>
</protein>
<reference evidence="1 2" key="1">
    <citation type="journal article" date="2019" name="Sci. Rep.">
        <title>Orb-weaving spider Araneus ventricosus genome elucidates the spidroin gene catalogue.</title>
        <authorList>
            <person name="Kono N."/>
            <person name="Nakamura H."/>
            <person name="Ohtoshi R."/>
            <person name="Moran D.A.P."/>
            <person name="Shinohara A."/>
            <person name="Yoshida Y."/>
            <person name="Fujiwara M."/>
            <person name="Mori M."/>
            <person name="Tomita M."/>
            <person name="Arakawa K."/>
        </authorList>
    </citation>
    <scope>NUCLEOTIDE SEQUENCE [LARGE SCALE GENOMIC DNA]</scope>
</reference>
<sequence length="121" mass="14041">MKVVEYLKQYQFNSEGAIYRFKNLWNSAVANGAKWFLFLKNQIPGRVTLKHSEQINQSWVAIELFQGLLKRLAASSELPTEQVLLLVFNRSHIAGNKCTTTRVTAWNDYKCCKLVPMLYRL</sequence>
<accession>A0A4Y2IBU5</accession>
<comment type="caution">
    <text evidence="1">The sequence shown here is derived from an EMBL/GenBank/DDBJ whole genome shotgun (WGS) entry which is preliminary data.</text>
</comment>
<evidence type="ECO:0000313" key="2">
    <source>
        <dbReference type="Proteomes" id="UP000499080"/>
    </source>
</evidence>
<proteinExistence type="predicted"/>
<dbReference type="EMBL" id="BGPR01002532">
    <property type="protein sequence ID" value="GBM75010.1"/>
    <property type="molecule type" value="Genomic_DNA"/>
</dbReference>